<dbReference type="Proteomes" id="UP000298791">
    <property type="component" value="Chromosome"/>
</dbReference>
<feature type="active site" description="Proton donor" evidence="9">
    <location>
        <position position="69"/>
    </location>
</feature>
<dbReference type="InterPro" id="IPR047596">
    <property type="entry name" value="OMPdecase_bac"/>
</dbReference>
<name>A0A4D6XW34_9GAMM</name>
<feature type="binding site" evidence="9 11">
    <location>
        <position position="217"/>
    </location>
    <ligand>
        <name>substrate</name>
    </ligand>
</feature>
<evidence type="ECO:0000256" key="3">
    <source>
        <dbReference type="ARBA" id="ARBA00011738"/>
    </source>
</evidence>
<feature type="binding site" evidence="9 11">
    <location>
        <position position="196"/>
    </location>
    <ligand>
        <name>substrate</name>
    </ligand>
</feature>
<evidence type="ECO:0000256" key="7">
    <source>
        <dbReference type="ARBA" id="ARBA00049157"/>
    </source>
</evidence>
<reference evidence="14 15" key="1">
    <citation type="submission" date="2018-12" db="EMBL/GenBank/DDBJ databases">
        <authorList>
            <person name="Chong R.A."/>
        </authorList>
    </citation>
    <scope>NUCLEOTIDE SEQUENCE [LARGE SCALE GENOMIC DNA]</scope>
    <source>
        <strain evidence="14 15">Ane</strain>
    </source>
</reference>
<keyword evidence="5 9" id="KW-0665">Pyrimidine biosynthesis</keyword>
<feature type="binding site" evidence="9 11">
    <location>
        <position position="126"/>
    </location>
    <ligand>
        <name>substrate</name>
    </ligand>
</feature>
<comment type="function">
    <text evidence="1 9">Catalyzes the decarboxylation of orotidine 5'-monophosphate (OMP) to uridine 5'-monophosphate (UMP).</text>
</comment>
<dbReference type="PROSITE" id="PS00156">
    <property type="entry name" value="OMPDECASE"/>
    <property type="match status" value="1"/>
</dbReference>
<evidence type="ECO:0000259" key="13">
    <source>
        <dbReference type="SMART" id="SM00934"/>
    </source>
</evidence>
<feature type="domain" description="Orotidine 5'-phosphate decarboxylase" evidence="13">
    <location>
        <begin position="12"/>
        <end position="232"/>
    </location>
</feature>
<dbReference type="NCBIfam" id="NF001273">
    <property type="entry name" value="PRK00230.1"/>
    <property type="match status" value="1"/>
</dbReference>
<dbReference type="PANTHER" id="PTHR32119">
    <property type="entry name" value="OROTIDINE 5'-PHOSPHATE DECARBOXYLASE"/>
    <property type="match status" value="1"/>
</dbReference>
<dbReference type="SUPFAM" id="SSF51366">
    <property type="entry name" value="Ribulose-phoshate binding barrel"/>
    <property type="match status" value="1"/>
</dbReference>
<evidence type="ECO:0000256" key="10">
    <source>
        <dbReference type="PIRSR" id="PIRSR614732-1"/>
    </source>
</evidence>
<dbReference type="EC" id="4.1.1.23" evidence="9"/>
<evidence type="ECO:0000256" key="4">
    <source>
        <dbReference type="ARBA" id="ARBA00022793"/>
    </source>
</evidence>
<comment type="pathway">
    <text evidence="2 9 12">Pyrimidine metabolism; UMP biosynthesis via de novo pathway; UMP from orotate: step 2/2.</text>
</comment>
<keyword evidence="4 9" id="KW-0210">Decarboxylase</keyword>
<evidence type="ECO:0000256" key="6">
    <source>
        <dbReference type="ARBA" id="ARBA00023239"/>
    </source>
</evidence>
<dbReference type="SMART" id="SM00934">
    <property type="entry name" value="OMPdecase"/>
    <property type="match status" value="1"/>
</dbReference>
<feature type="active site" description="For OMPdecase activity" evidence="10">
    <location>
        <position position="69"/>
    </location>
</feature>
<evidence type="ECO:0000256" key="2">
    <source>
        <dbReference type="ARBA" id="ARBA00004861"/>
    </source>
</evidence>
<dbReference type="InterPro" id="IPR011060">
    <property type="entry name" value="RibuloseP-bd_barrel"/>
</dbReference>
<dbReference type="FunFam" id="3.20.20.70:FF:000015">
    <property type="entry name" value="Orotidine 5'-phosphate decarboxylase"/>
    <property type="match status" value="1"/>
</dbReference>
<keyword evidence="6 9" id="KW-0456">Lyase</keyword>
<dbReference type="InterPro" id="IPR013785">
    <property type="entry name" value="Aldolase_TIM"/>
</dbReference>
<feature type="binding site" evidence="9 11">
    <location>
        <position position="18"/>
    </location>
    <ligand>
        <name>substrate</name>
    </ligand>
</feature>
<feature type="active site" description="For OMPdecase activity" evidence="10">
    <location>
        <position position="67"/>
    </location>
</feature>
<protein>
    <recommendedName>
        <fullName evidence="9">Orotidine 5'-phosphate decarboxylase</fullName>
        <ecNumber evidence="9">4.1.1.23</ecNumber>
    </recommendedName>
    <alternativeName>
        <fullName evidence="9">OMP decarboxylase</fullName>
        <shortName evidence="9">OMPDCase</shortName>
        <shortName evidence="9">OMPdecase</shortName>
    </alternativeName>
</protein>
<gene>
    <name evidence="9" type="primary">pyrF</name>
    <name evidence="14" type="ORF">D9V64_01375</name>
</gene>
<dbReference type="HAMAP" id="MF_01200_B">
    <property type="entry name" value="OMPdecase_type1_B"/>
    <property type="match status" value="1"/>
</dbReference>
<feature type="active site" description="For OMPdecase activity" evidence="10">
    <location>
        <position position="72"/>
    </location>
</feature>
<evidence type="ECO:0000256" key="9">
    <source>
        <dbReference type="HAMAP-Rule" id="MF_01200"/>
    </source>
</evidence>
<reference evidence="14 15" key="2">
    <citation type="submission" date="2019-05" db="EMBL/GenBank/DDBJ databases">
        <title>Genome evolution of the obligate endosymbiont Buchnera aphidicola.</title>
        <authorList>
            <person name="Moran N.A."/>
        </authorList>
    </citation>
    <scope>NUCLEOTIDE SEQUENCE [LARGE SCALE GENOMIC DNA]</scope>
    <source>
        <strain evidence="14 15">Ane</strain>
    </source>
</reference>
<feature type="binding site" evidence="9 11">
    <location>
        <position position="216"/>
    </location>
    <ligand>
        <name>substrate</name>
    </ligand>
</feature>
<dbReference type="Gene3D" id="3.20.20.70">
    <property type="entry name" value="Aldolase class I"/>
    <property type="match status" value="1"/>
</dbReference>
<organism evidence="14 15">
    <name type="scientific">Buchnera aphidicola</name>
    <name type="common">Aphis nerii</name>
    <dbReference type="NCBI Taxonomy" id="1241835"/>
    <lineage>
        <taxon>Bacteria</taxon>
        <taxon>Pseudomonadati</taxon>
        <taxon>Pseudomonadota</taxon>
        <taxon>Gammaproteobacteria</taxon>
        <taxon>Enterobacterales</taxon>
        <taxon>Erwiniaceae</taxon>
        <taxon>Buchnera</taxon>
    </lineage>
</organism>
<dbReference type="PANTHER" id="PTHR32119:SF2">
    <property type="entry name" value="OROTIDINE 5'-PHOSPHATE DECARBOXYLASE"/>
    <property type="match status" value="1"/>
</dbReference>
<feature type="binding site" evidence="9 11">
    <location>
        <position position="40"/>
    </location>
    <ligand>
        <name>substrate</name>
    </ligand>
</feature>
<dbReference type="Pfam" id="PF00215">
    <property type="entry name" value="OMPdecase"/>
    <property type="match status" value="1"/>
</dbReference>
<comment type="subunit">
    <text evidence="3 9">Homodimer.</text>
</comment>
<dbReference type="GO" id="GO:0005829">
    <property type="term" value="C:cytosol"/>
    <property type="evidence" value="ECO:0007669"/>
    <property type="project" value="TreeGrafter"/>
</dbReference>
<dbReference type="GO" id="GO:0044205">
    <property type="term" value="P:'de novo' UMP biosynthetic process"/>
    <property type="evidence" value="ECO:0007669"/>
    <property type="project" value="UniProtKB-UniRule"/>
</dbReference>
<dbReference type="NCBIfam" id="TIGR01740">
    <property type="entry name" value="pyrF"/>
    <property type="match status" value="1"/>
</dbReference>
<evidence type="ECO:0000256" key="8">
    <source>
        <dbReference type="ARBA" id="ARBA00061012"/>
    </source>
</evidence>
<dbReference type="GO" id="GO:0004590">
    <property type="term" value="F:orotidine-5'-phosphate decarboxylase activity"/>
    <property type="evidence" value="ECO:0007669"/>
    <property type="project" value="UniProtKB-UniRule"/>
</dbReference>
<dbReference type="InterPro" id="IPR014732">
    <property type="entry name" value="OMPdecase"/>
</dbReference>
<evidence type="ECO:0000313" key="15">
    <source>
        <dbReference type="Proteomes" id="UP000298791"/>
    </source>
</evidence>
<comment type="catalytic activity">
    <reaction evidence="7 9 12">
        <text>orotidine 5'-phosphate + H(+) = UMP + CO2</text>
        <dbReference type="Rhea" id="RHEA:11596"/>
        <dbReference type="ChEBI" id="CHEBI:15378"/>
        <dbReference type="ChEBI" id="CHEBI:16526"/>
        <dbReference type="ChEBI" id="CHEBI:57538"/>
        <dbReference type="ChEBI" id="CHEBI:57865"/>
        <dbReference type="EC" id="4.1.1.23"/>
    </reaction>
</comment>
<proteinExistence type="inferred from homology"/>
<dbReference type="CDD" id="cd04725">
    <property type="entry name" value="OMP_decarboxylase_like"/>
    <property type="match status" value="1"/>
</dbReference>
<dbReference type="GO" id="GO:0006207">
    <property type="term" value="P:'de novo' pyrimidine nucleobase biosynthetic process"/>
    <property type="evidence" value="ECO:0007669"/>
    <property type="project" value="InterPro"/>
</dbReference>
<dbReference type="OrthoDB" id="9806203at2"/>
<feature type="binding site" evidence="9">
    <location>
        <begin position="67"/>
        <end position="76"/>
    </location>
    <ligand>
        <name>substrate</name>
    </ligand>
</feature>
<dbReference type="AlphaFoldDB" id="A0A4D6XW34"/>
<sequence length="237" mass="26569">MVLKINYSNIPKIIIALDFCNKKKAMKLVDLLNPSLFYLKIGKEMFTILGKKFINELHQLGFNIFLDLKFHDIPNTVFNATKAAADLGIWMLSIHASGGKKMLMSAKKALESFKEAPLLIAVTALTSFKQEDLKDIGIQMSLQNYILILSKLSYDCGLDGVVCPGKEAKKIKLLYGDKYKIVSPGIRCIHDSAFDQNQIITPKQAKNFPIDYIVIGRSITSSKNPIKKLNLIIQSMQ</sequence>
<comment type="similarity">
    <text evidence="8 9">Belongs to the OMP decarboxylase family. Type 1 subfamily.</text>
</comment>
<evidence type="ECO:0000313" key="14">
    <source>
        <dbReference type="EMBL" id="QCI18814.1"/>
    </source>
</evidence>
<evidence type="ECO:0000256" key="12">
    <source>
        <dbReference type="RuleBase" id="RU000512"/>
    </source>
</evidence>
<evidence type="ECO:0000256" key="1">
    <source>
        <dbReference type="ARBA" id="ARBA00002356"/>
    </source>
</evidence>
<evidence type="ECO:0000256" key="11">
    <source>
        <dbReference type="PIRSR" id="PIRSR614732-2"/>
    </source>
</evidence>
<evidence type="ECO:0000256" key="5">
    <source>
        <dbReference type="ARBA" id="ARBA00022975"/>
    </source>
</evidence>
<dbReference type="UniPathway" id="UPA00070">
    <property type="reaction ID" value="UER00120"/>
</dbReference>
<dbReference type="EMBL" id="CP034885">
    <property type="protein sequence ID" value="QCI18814.1"/>
    <property type="molecule type" value="Genomic_DNA"/>
</dbReference>
<dbReference type="InterPro" id="IPR001754">
    <property type="entry name" value="OMPdeCOase_dom"/>
</dbReference>
<feature type="binding site" evidence="9 11">
    <location>
        <position position="187"/>
    </location>
    <ligand>
        <name>substrate</name>
    </ligand>
</feature>
<dbReference type="InterPro" id="IPR018089">
    <property type="entry name" value="OMPdecase_AS"/>
</dbReference>
<accession>A0A4D6XW34</accession>